<keyword evidence="2 7" id="KW-0479">Metal-binding</keyword>
<feature type="transmembrane region" description="Helical" evidence="8">
    <location>
        <begin position="159"/>
        <end position="187"/>
    </location>
</feature>
<dbReference type="InterPro" id="IPR032456">
    <property type="entry name" value="Peptidase_M48_N"/>
</dbReference>
<keyword evidence="4 7" id="KW-0862">Zinc</keyword>
<keyword evidence="8" id="KW-0472">Membrane</keyword>
<dbReference type="InterPro" id="IPR027057">
    <property type="entry name" value="CAXX_Prtase_1"/>
</dbReference>
<dbReference type="RefSeq" id="WP_188565447.1">
    <property type="nucleotide sequence ID" value="NZ_BMED01000001.1"/>
</dbReference>
<sequence length="444" mass="49971">MSKKLFWLLPIACLLLAAIIAAVAPLSENAQSRAAAEIAPVTDAWRAALPHDPVAATQAYMSRISPAAKARSDAYFEGGYWLQAISFAISLASYWAILSSRVLVRLRERMEKRNRRRWLISLLSFASFIILCAAFNSPLDFYQGYYREHLYGLANQGFSSWFIDFFIALAINSIGLSLVLLAVYAVIRKLPKTWWIWGAAIGIGFLCLLMLISPTYIDPLFNTYKPLADEKVKQPILSMARSNGVPADNVYQFDASKQSNRVSANVSGIFGTAAVRLNDNLLNRSSLPEIKAVMGHELGHYVLNHVYHFIFSFGLILLLGFVFVQHGMAYSLKRWGNRLGIRDQADPASLPLFFALFATYLFVMTPVLNTVIRNAETEADIFGVNTSQEPDGFAEAHLKLTEYRKSDPGPVEEFLFYDHPSPRKRIYTAMRWKAEHLQPELKPQ</sequence>
<feature type="active site" evidence="6">
    <location>
        <position position="297"/>
    </location>
</feature>
<feature type="binding site" evidence="7">
    <location>
        <position position="296"/>
    </location>
    <ligand>
        <name>Zn(2+)</name>
        <dbReference type="ChEBI" id="CHEBI:29105"/>
        <note>catalytic</note>
    </ligand>
</feature>
<protein>
    <submittedName>
        <fullName evidence="12">Metalloprotease</fullName>
    </submittedName>
</protein>
<dbReference type="GO" id="GO:0046872">
    <property type="term" value="F:metal ion binding"/>
    <property type="evidence" value="ECO:0007669"/>
    <property type="project" value="UniProtKB-KW"/>
</dbReference>
<reference evidence="12" key="2">
    <citation type="submission" date="2020-09" db="EMBL/GenBank/DDBJ databases">
        <authorList>
            <person name="Sun Q."/>
            <person name="Zhou Y."/>
        </authorList>
    </citation>
    <scope>NUCLEOTIDE SEQUENCE</scope>
    <source>
        <strain evidence="12">CGMCC 1.10998</strain>
    </source>
</reference>
<dbReference type="EMBL" id="BMED01000001">
    <property type="protein sequence ID" value="GGC70312.1"/>
    <property type="molecule type" value="Genomic_DNA"/>
</dbReference>
<feature type="binding site" evidence="7">
    <location>
        <position position="376"/>
    </location>
    <ligand>
        <name>Zn(2+)</name>
        <dbReference type="ChEBI" id="CHEBI:29105"/>
        <note>catalytic</note>
    </ligand>
</feature>
<dbReference type="Pfam" id="PF01435">
    <property type="entry name" value="Peptidase_M48"/>
    <property type="match status" value="1"/>
</dbReference>
<feature type="binding site" evidence="7">
    <location>
        <position position="300"/>
    </location>
    <ligand>
        <name>Zn(2+)</name>
        <dbReference type="ChEBI" id="CHEBI:29105"/>
        <note>catalytic</note>
    </ligand>
</feature>
<feature type="chain" id="PRO_5037287217" evidence="9">
    <location>
        <begin position="25"/>
        <end position="444"/>
    </location>
</feature>
<evidence type="ECO:0000256" key="5">
    <source>
        <dbReference type="ARBA" id="ARBA00023049"/>
    </source>
</evidence>
<evidence type="ECO:0000259" key="11">
    <source>
        <dbReference type="Pfam" id="PF16491"/>
    </source>
</evidence>
<feature type="signal peptide" evidence="9">
    <location>
        <begin position="1"/>
        <end position="24"/>
    </location>
</feature>
<evidence type="ECO:0000256" key="8">
    <source>
        <dbReference type="SAM" id="Phobius"/>
    </source>
</evidence>
<comment type="caution">
    <text evidence="12">The sequence shown here is derived from an EMBL/GenBank/DDBJ whole genome shotgun (WGS) entry which is preliminary data.</text>
</comment>
<dbReference type="CDD" id="cd07343">
    <property type="entry name" value="M48A_Zmpste24p_like"/>
    <property type="match status" value="1"/>
</dbReference>
<keyword evidence="5 12" id="KW-0482">Metalloprotease</keyword>
<evidence type="ECO:0000256" key="2">
    <source>
        <dbReference type="ARBA" id="ARBA00022723"/>
    </source>
</evidence>
<dbReference type="AlphaFoldDB" id="A0A916UF16"/>
<evidence type="ECO:0000256" key="4">
    <source>
        <dbReference type="ARBA" id="ARBA00022833"/>
    </source>
</evidence>
<dbReference type="InterPro" id="IPR001915">
    <property type="entry name" value="Peptidase_M48"/>
</dbReference>
<evidence type="ECO:0000256" key="9">
    <source>
        <dbReference type="SAM" id="SignalP"/>
    </source>
</evidence>
<dbReference type="Proteomes" id="UP000637423">
    <property type="component" value="Unassembled WGS sequence"/>
</dbReference>
<feature type="domain" description="CAAX prenyl protease 1 N-terminal" evidence="11">
    <location>
        <begin position="62"/>
        <end position="223"/>
    </location>
</feature>
<feature type="transmembrane region" description="Helical" evidence="8">
    <location>
        <begin position="194"/>
        <end position="217"/>
    </location>
</feature>
<evidence type="ECO:0000256" key="7">
    <source>
        <dbReference type="PIRSR" id="PIRSR627057-2"/>
    </source>
</evidence>
<comment type="cofactor">
    <cofactor evidence="7">
        <name>Zn(2+)</name>
        <dbReference type="ChEBI" id="CHEBI:29105"/>
    </cofactor>
    <text evidence="7">Binds 1 zinc ion per subunit.</text>
</comment>
<keyword evidence="3" id="KW-0378">Hydrolase</keyword>
<dbReference type="GO" id="GO:0004222">
    <property type="term" value="F:metalloendopeptidase activity"/>
    <property type="evidence" value="ECO:0007669"/>
    <property type="project" value="InterPro"/>
</dbReference>
<gene>
    <name evidence="12" type="primary">yhfN</name>
    <name evidence="12" type="ORF">GCM10011396_16730</name>
</gene>
<feature type="domain" description="Peptidase M48" evidence="10">
    <location>
        <begin position="227"/>
        <end position="430"/>
    </location>
</feature>
<evidence type="ECO:0000256" key="3">
    <source>
        <dbReference type="ARBA" id="ARBA00022801"/>
    </source>
</evidence>
<keyword evidence="13" id="KW-1185">Reference proteome</keyword>
<dbReference type="Gene3D" id="3.30.2010.10">
    <property type="entry name" value="Metalloproteases ('zincins'), catalytic domain"/>
    <property type="match status" value="1"/>
</dbReference>
<dbReference type="GO" id="GO:0071586">
    <property type="term" value="P:CAAX-box protein processing"/>
    <property type="evidence" value="ECO:0007669"/>
    <property type="project" value="InterPro"/>
</dbReference>
<feature type="transmembrane region" description="Helical" evidence="8">
    <location>
        <begin position="306"/>
        <end position="329"/>
    </location>
</feature>
<organism evidence="12 13">
    <name type="scientific">Undibacterium terreum</name>
    <dbReference type="NCBI Taxonomy" id="1224302"/>
    <lineage>
        <taxon>Bacteria</taxon>
        <taxon>Pseudomonadati</taxon>
        <taxon>Pseudomonadota</taxon>
        <taxon>Betaproteobacteria</taxon>
        <taxon>Burkholderiales</taxon>
        <taxon>Oxalobacteraceae</taxon>
        <taxon>Undibacterium</taxon>
    </lineage>
</organism>
<reference evidence="12" key="1">
    <citation type="journal article" date="2014" name="Int. J. Syst. Evol. Microbiol.">
        <title>Complete genome sequence of Corynebacterium casei LMG S-19264T (=DSM 44701T), isolated from a smear-ripened cheese.</title>
        <authorList>
            <consortium name="US DOE Joint Genome Institute (JGI-PGF)"/>
            <person name="Walter F."/>
            <person name="Albersmeier A."/>
            <person name="Kalinowski J."/>
            <person name="Ruckert C."/>
        </authorList>
    </citation>
    <scope>NUCLEOTIDE SEQUENCE</scope>
    <source>
        <strain evidence="12">CGMCC 1.10998</strain>
    </source>
</reference>
<accession>A0A916UF16</accession>
<evidence type="ECO:0000259" key="10">
    <source>
        <dbReference type="Pfam" id="PF01435"/>
    </source>
</evidence>
<proteinExistence type="predicted"/>
<feature type="transmembrane region" description="Helical" evidence="8">
    <location>
        <begin position="118"/>
        <end position="139"/>
    </location>
</feature>
<evidence type="ECO:0000256" key="1">
    <source>
        <dbReference type="ARBA" id="ARBA00022670"/>
    </source>
</evidence>
<dbReference type="Pfam" id="PF16491">
    <property type="entry name" value="Peptidase_M48_N"/>
    <property type="match status" value="1"/>
</dbReference>
<name>A0A916UF16_9BURK</name>
<feature type="active site" description="Proton donor" evidence="6">
    <location>
        <position position="380"/>
    </location>
</feature>
<feature type="transmembrane region" description="Helical" evidence="8">
    <location>
        <begin position="80"/>
        <end position="97"/>
    </location>
</feature>
<evidence type="ECO:0000313" key="13">
    <source>
        <dbReference type="Proteomes" id="UP000637423"/>
    </source>
</evidence>
<feature type="transmembrane region" description="Helical" evidence="8">
    <location>
        <begin position="350"/>
        <end position="368"/>
    </location>
</feature>
<evidence type="ECO:0000256" key="6">
    <source>
        <dbReference type="PIRSR" id="PIRSR627057-1"/>
    </source>
</evidence>
<keyword evidence="1" id="KW-0645">Protease</keyword>
<dbReference type="PANTHER" id="PTHR10120">
    <property type="entry name" value="CAAX PRENYL PROTEASE 1"/>
    <property type="match status" value="1"/>
</dbReference>
<keyword evidence="9" id="KW-0732">Signal</keyword>
<keyword evidence="8" id="KW-0812">Transmembrane</keyword>
<keyword evidence="8" id="KW-1133">Transmembrane helix</keyword>
<evidence type="ECO:0000313" key="12">
    <source>
        <dbReference type="EMBL" id="GGC70312.1"/>
    </source>
</evidence>